<accession>H1XXU3</accession>
<dbReference type="Pfam" id="PF01103">
    <property type="entry name" value="Omp85"/>
    <property type="match status" value="1"/>
</dbReference>
<dbReference type="STRING" id="880073.Cabys_2898"/>
<reference evidence="7 8" key="1">
    <citation type="submission" date="2011-09" db="EMBL/GenBank/DDBJ databases">
        <title>The permanent draft genome of Caldithrix abyssi DSM 13497.</title>
        <authorList>
            <consortium name="US DOE Joint Genome Institute (JGI-PGF)"/>
            <person name="Lucas S."/>
            <person name="Han J."/>
            <person name="Lapidus A."/>
            <person name="Bruce D."/>
            <person name="Goodwin L."/>
            <person name="Pitluck S."/>
            <person name="Peters L."/>
            <person name="Kyrpides N."/>
            <person name="Mavromatis K."/>
            <person name="Ivanova N."/>
            <person name="Mikhailova N."/>
            <person name="Chertkov O."/>
            <person name="Detter J.C."/>
            <person name="Tapia R."/>
            <person name="Han C."/>
            <person name="Land M."/>
            <person name="Hauser L."/>
            <person name="Markowitz V."/>
            <person name="Cheng J.-F."/>
            <person name="Hugenholtz P."/>
            <person name="Woyke T."/>
            <person name="Wu D."/>
            <person name="Spring S."/>
            <person name="Brambilla E."/>
            <person name="Klenk H.-P."/>
            <person name="Eisen J.A."/>
        </authorList>
    </citation>
    <scope>NUCLEOTIDE SEQUENCE [LARGE SCALE GENOMIC DNA]</scope>
    <source>
        <strain evidence="7 8">DSM 13497</strain>
    </source>
</reference>
<dbReference type="AlphaFoldDB" id="H1XXU3"/>
<evidence type="ECO:0000259" key="6">
    <source>
        <dbReference type="Pfam" id="PF07244"/>
    </source>
</evidence>
<dbReference type="InterPro" id="IPR010827">
    <property type="entry name" value="BamA/TamA_POTRA"/>
</dbReference>
<keyword evidence="3" id="KW-0812">Transmembrane</keyword>
<keyword evidence="2" id="KW-1134">Transmembrane beta strand</keyword>
<dbReference type="Proteomes" id="UP000004671">
    <property type="component" value="Chromosome"/>
</dbReference>
<gene>
    <name evidence="7" type="ORF">Calab_0112</name>
</gene>
<dbReference type="InParanoid" id="H1XXU3"/>
<evidence type="ECO:0000256" key="1">
    <source>
        <dbReference type="ARBA" id="ARBA00004370"/>
    </source>
</evidence>
<feature type="domain" description="POTRA" evidence="6">
    <location>
        <begin position="124"/>
        <end position="189"/>
    </location>
</feature>
<dbReference type="Pfam" id="PF07244">
    <property type="entry name" value="POTRA"/>
    <property type="match status" value="3"/>
</dbReference>
<proteinExistence type="predicted"/>
<evidence type="ECO:0000256" key="3">
    <source>
        <dbReference type="ARBA" id="ARBA00022692"/>
    </source>
</evidence>
<evidence type="ECO:0000256" key="2">
    <source>
        <dbReference type="ARBA" id="ARBA00022452"/>
    </source>
</evidence>
<dbReference type="EMBL" id="CM001402">
    <property type="protein sequence ID" value="EHO39766.1"/>
    <property type="molecule type" value="Genomic_DNA"/>
</dbReference>
<feature type="domain" description="POTRA" evidence="6">
    <location>
        <begin position="195"/>
        <end position="266"/>
    </location>
</feature>
<organism evidence="7 8">
    <name type="scientific">Caldithrix abyssi DSM 13497</name>
    <dbReference type="NCBI Taxonomy" id="880073"/>
    <lineage>
        <taxon>Bacteria</taxon>
        <taxon>Pseudomonadati</taxon>
        <taxon>Calditrichota</taxon>
        <taxon>Calditrichia</taxon>
        <taxon>Calditrichales</taxon>
        <taxon>Calditrichaceae</taxon>
        <taxon>Caldithrix</taxon>
    </lineage>
</organism>
<keyword evidence="4" id="KW-0472">Membrane</keyword>
<dbReference type="Gene3D" id="2.40.160.50">
    <property type="entry name" value="membrane protein fhac: a member of the omp85/tpsb transporter family"/>
    <property type="match status" value="1"/>
</dbReference>
<keyword evidence="8" id="KW-1185">Reference proteome</keyword>
<dbReference type="InterPro" id="IPR039910">
    <property type="entry name" value="D15-like"/>
</dbReference>
<feature type="domain" description="Bacterial surface antigen (D15)" evidence="5">
    <location>
        <begin position="301"/>
        <end position="571"/>
    </location>
</feature>
<protein>
    <submittedName>
        <fullName evidence="7">Surface antigen (D15)</fullName>
    </submittedName>
</protein>
<dbReference type="eggNOG" id="COG4775">
    <property type="taxonomic scope" value="Bacteria"/>
</dbReference>
<sequence length="590" mass="68094" precursor="true">MMKFNSLLAVALFIWFYFCGPQLAFADFVQSVHIKGEIPVPEKQLLKTLEMNSGSVFSPSLLAHKEKELLRYLMRRGYLQARVDSVSVHSAAGDSTRKIITFFVNGGPEFRMRKTVVKSDSIAATEYEKVMELKTGRLFDQDVLQKDLKSMLRLAADRGHPFAQVEVEKINTESANGRGEVDLQIRIREDRTIFIKDVVFNGLHYTRPEVVLRQILFKPGMRFSQSWLNKIEERIQRLQLFEQISPPMMARVAEDSVLIIMKLEEGSATSFDGVVGYVPPPANDTNARGYLTGLIELSFRNLLGSGRKFKIFWEKTDRLSENFNFKYLEPWLLNYPIDAGLGFSREVRDTLYIAYDLQTTTQFNFNEMFSLFINFNRHSVNPDSLASYELGLAKNRTYGLEIGIRYDTRDYPFNPRAGVFYQSSYTYGLKQNLGPAALIERDSLQKRVGLNSLSLQVEWYRQLFKLQVIALQFHLKRIKGSHLQLSDYFWFGGSGSVRGYRERQFNGYLVSWLNVEYRFITGRNARVFLFTDFGYYKTIIQNMERETSIRGMGIGLRFKTPMGIMGVDYGLAQGESFRQGKIHVRLTSQF</sequence>
<dbReference type="HOGENOM" id="CLU_031706_0_0_0"/>
<dbReference type="GO" id="GO:0019867">
    <property type="term" value="C:outer membrane"/>
    <property type="evidence" value="ECO:0007669"/>
    <property type="project" value="InterPro"/>
</dbReference>
<name>H1XXU3_CALAY</name>
<dbReference type="PANTHER" id="PTHR12815">
    <property type="entry name" value="SORTING AND ASSEMBLY MACHINERY SAMM50 PROTEIN FAMILY MEMBER"/>
    <property type="match status" value="1"/>
</dbReference>
<dbReference type="InterPro" id="IPR000184">
    <property type="entry name" value="Bac_surfAg_D15"/>
</dbReference>
<evidence type="ECO:0000313" key="8">
    <source>
        <dbReference type="Proteomes" id="UP000004671"/>
    </source>
</evidence>
<feature type="domain" description="POTRA" evidence="6">
    <location>
        <begin position="29"/>
        <end position="105"/>
    </location>
</feature>
<evidence type="ECO:0000313" key="7">
    <source>
        <dbReference type="EMBL" id="EHO39766.1"/>
    </source>
</evidence>
<dbReference type="PaxDb" id="880073-Calab_0112"/>
<dbReference type="Gene3D" id="3.10.20.310">
    <property type="entry name" value="membrane protein fhac"/>
    <property type="match status" value="3"/>
</dbReference>
<dbReference type="PANTHER" id="PTHR12815:SF18">
    <property type="entry name" value="SORTING AND ASSEMBLY MACHINERY COMPONENT 50 HOMOLOG"/>
    <property type="match status" value="1"/>
</dbReference>
<dbReference type="OrthoDB" id="9811416at2"/>
<evidence type="ECO:0000259" key="5">
    <source>
        <dbReference type="Pfam" id="PF01103"/>
    </source>
</evidence>
<evidence type="ECO:0000256" key="4">
    <source>
        <dbReference type="ARBA" id="ARBA00023136"/>
    </source>
</evidence>
<comment type="subcellular location">
    <subcellularLocation>
        <location evidence="1">Membrane</location>
    </subcellularLocation>
</comment>